<sequence>MMSGAQREGEQIALAQQDQITLVQEQLFKIETHAAILAVESQDQADDLAALERQMADLWALSGVPAPTEAEIMAAEPSVAIEVTETEVAIIQAQIPDLSASFSIPTGDGDWATFVQETHTYINTRGIDIERDPFQQLLKPHQIANVHRRFQADFGAAPWDRWDSAAVATAVLVGTLVDYFIVATPLGGDFKGQKDQRGSLVTAWLRELSEAIYDDETPKNGLEQWLHELVERAEDAAKVPYDISINSKEDGINISGLRPAMHRVMSPGHDPILGLVFGVIDILRNTCTLIDDKGVINVIERSGEATTTDPLEALVTVLLHMFSDVFTSTGLPAPFMSVLQTLNIDSGISLKEDGPSVTVTNVVRYMYAHGYDLRHFATTTLSPAIAELLIRSFHAVRGLGSDSEVDVAGIGGRMKLAKMLALSHGLLASTNIMKTALYGWNPTAFNFAQFMVFGNSLFGMLKVAQERDDLISDRLTSGWEQLMAQTAVGQTAG</sequence>
<dbReference type="EMBL" id="JBHUIP010000005">
    <property type="protein sequence ID" value="MFD2262809.1"/>
    <property type="molecule type" value="Genomic_DNA"/>
</dbReference>
<comment type="caution">
    <text evidence="1">The sequence shown here is derived from an EMBL/GenBank/DDBJ whole genome shotgun (WGS) entry which is preliminary data.</text>
</comment>
<proteinExistence type="predicted"/>
<dbReference type="RefSeq" id="WP_379875776.1">
    <property type="nucleotide sequence ID" value="NZ_JBHUIP010000005.1"/>
</dbReference>
<accession>A0ABW5DQT1</accession>
<evidence type="ECO:0000313" key="2">
    <source>
        <dbReference type="Proteomes" id="UP001597295"/>
    </source>
</evidence>
<dbReference type="Proteomes" id="UP001597295">
    <property type="component" value="Unassembled WGS sequence"/>
</dbReference>
<organism evidence="1 2">
    <name type="scientific">Lacibacterium aquatile</name>
    <dbReference type="NCBI Taxonomy" id="1168082"/>
    <lineage>
        <taxon>Bacteria</taxon>
        <taxon>Pseudomonadati</taxon>
        <taxon>Pseudomonadota</taxon>
        <taxon>Alphaproteobacteria</taxon>
        <taxon>Rhodospirillales</taxon>
        <taxon>Rhodospirillaceae</taxon>
    </lineage>
</organism>
<evidence type="ECO:0000313" key="1">
    <source>
        <dbReference type="EMBL" id="MFD2262809.1"/>
    </source>
</evidence>
<reference evidence="2" key="1">
    <citation type="journal article" date="2019" name="Int. J. Syst. Evol. Microbiol.">
        <title>The Global Catalogue of Microorganisms (GCM) 10K type strain sequencing project: providing services to taxonomists for standard genome sequencing and annotation.</title>
        <authorList>
            <consortium name="The Broad Institute Genomics Platform"/>
            <consortium name="The Broad Institute Genome Sequencing Center for Infectious Disease"/>
            <person name="Wu L."/>
            <person name="Ma J."/>
        </authorList>
    </citation>
    <scope>NUCLEOTIDE SEQUENCE [LARGE SCALE GENOMIC DNA]</scope>
    <source>
        <strain evidence="2">CGMCC 1.19062</strain>
    </source>
</reference>
<name>A0ABW5DQT1_9PROT</name>
<gene>
    <name evidence="1" type="ORF">ACFSM5_07905</name>
</gene>
<keyword evidence="2" id="KW-1185">Reference proteome</keyword>
<protein>
    <submittedName>
        <fullName evidence="1">Uncharacterized protein</fullName>
    </submittedName>
</protein>